<dbReference type="RefSeq" id="WP_388006647.1">
    <property type="nucleotide sequence ID" value="NZ_JBHUEE010000005.1"/>
</dbReference>
<accession>A0ABW4L5F4</accession>
<evidence type="ECO:0000259" key="1">
    <source>
        <dbReference type="Pfam" id="PF13810"/>
    </source>
</evidence>
<sequence>MIDRRTMLRGMAATAGGGALASVALTGSAAARPELKIKKIANLTGPGLTDEFGMPWTDLGIPARTPDGRTLYVFGDTFRGPDWGQGEWMSPTGLWSETRGLPGGVTFSAAVGGDEAQQLVDYQHGDEISTIIPSDVITIGDTMYLHGVANQGFGNAIWSGIWTSTDSGATWQDSGARFDATAYDGAWQLCTWELGADGWLYMYSAEFLREGPMILHRVRPEHITDPDQYIPWGRDASGWGWGKPATPLSDEIIGEMCLRRFGDKWLLTWFNNPDYRIEAKLLDHPTQPWEEGPRVTLLHGTSWGEEDDTHVAQLYGSYIIPGSRLDDIHMTVSQWNTGDNSIYRVMQWRVQGLAGLR</sequence>
<dbReference type="EMBL" id="JBHUEE010000005">
    <property type="protein sequence ID" value="MFD1718412.1"/>
    <property type="molecule type" value="Genomic_DNA"/>
</dbReference>
<dbReference type="InterPro" id="IPR025442">
    <property type="entry name" value="DUF4185"/>
</dbReference>
<dbReference type="InterPro" id="IPR023296">
    <property type="entry name" value="Glyco_hydro_beta-prop_sf"/>
</dbReference>
<dbReference type="Pfam" id="PF13810">
    <property type="entry name" value="DUF4185"/>
    <property type="match status" value="1"/>
</dbReference>
<dbReference type="SUPFAM" id="SSF75005">
    <property type="entry name" value="Arabinanase/levansucrase/invertase"/>
    <property type="match status" value="1"/>
</dbReference>
<dbReference type="Proteomes" id="UP001597277">
    <property type="component" value="Unassembled WGS sequence"/>
</dbReference>
<gene>
    <name evidence="2" type="ORF">ACFSE6_11235</name>
</gene>
<proteinExistence type="predicted"/>
<dbReference type="PROSITE" id="PS51318">
    <property type="entry name" value="TAT"/>
    <property type="match status" value="1"/>
</dbReference>
<name>A0ABW4L5F4_9MICO</name>
<reference evidence="3" key="1">
    <citation type="journal article" date="2019" name="Int. J. Syst. Evol. Microbiol.">
        <title>The Global Catalogue of Microorganisms (GCM) 10K type strain sequencing project: providing services to taxonomists for standard genome sequencing and annotation.</title>
        <authorList>
            <consortium name="The Broad Institute Genomics Platform"/>
            <consortium name="The Broad Institute Genome Sequencing Center for Infectious Disease"/>
            <person name="Wu L."/>
            <person name="Ma J."/>
        </authorList>
    </citation>
    <scope>NUCLEOTIDE SEQUENCE [LARGE SCALE GENOMIC DNA]</scope>
    <source>
        <strain evidence="3">JCM 17130</strain>
    </source>
</reference>
<dbReference type="InterPro" id="IPR006311">
    <property type="entry name" value="TAT_signal"/>
</dbReference>
<organism evidence="2 3">
    <name type="scientific">Georgenia deserti</name>
    <dbReference type="NCBI Taxonomy" id="2093781"/>
    <lineage>
        <taxon>Bacteria</taxon>
        <taxon>Bacillati</taxon>
        <taxon>Actinomycetota</taxon>
        <taxon>Actinomycetes</taxon>
        <taxon>Micrococcales</taxon>
        <taxon>Bogoriellaceae</taxon>
        <taxon>Georgenia</taxon>
    </lineage>
</organism>
<keyword evidence="3" id="KW-1185">Reference proteome</keyword>
<protein>
    <submittedName>
        <fullName evidence="2">DUF4185 domain-containing protein</fullName>
    </submittedName>
</protein>
<evidence type="ECO:0000313" key="3">
    <source>
        <dbReference type="Proteomes" id="UP001597277"/>
    </source>
</evidence>
<feature type="domain" description="DUF4185" evidence="1">
    <location>
        <begin position="46"/>
        <end position="349"/>
    </location>
</feature>
<evidence type="ECO:0000313" key="2">
    <source>
        <dbReference type="EMBL" id="MFD1718412.1"/>
    </source>
</evidence>
<comment type="caution">
    <text evidence="2">The sequence shown here is derived from an EMBL/GenBank/DDBJ whole genome shotgun (WGS) entry which is preliminary data.</text>
</comment>